<feature type="active site" evidence="10">
    <location>
        <position position="170"/>
    </location>
</feature>
<evidence type="ECO:0000256" key="3">
    <source>
        <dbReference type="ARBA" id="ARBA00022490"/>
    </source>
</evidence>
<proteinExistence type="inferred from homology"/>
<name>A0A8J6HZY0_9FIRM</name>
<feature type="active site" evidence="10">
    <location>
        <position position="270"/>
    </location>
</feature>
<dbReference type="InterPro" id="IPR050090">
    <property type="entry name" value="Tyrosine_recombinase_XerCD"/>
</dbReference>
<feature type="domain" description="Core-binding (CB)" evidence="13">
    <location>
        <begin position="1"/>
        <end position="86"/>
    </location>
</feature>
<evidence type="ECO:0000259" key="13">
    <source>
        <dbReference type="PROSITE" id="PS51900"/>
    </source>
</evidence>
<dbReference type="Gene3D" id="1.10.150.130">
    <property type="match status" value="1"/>
</dbReference>
<evidence type="ECO:0000313" key="14">
    <source>
        <dbReference type="EMBL" id="MBA2132219.1"/>
    </source>
</evidence>
<evidence type="ECO:0000256" key="2">
    <source>
        <dbReference type="ARBA" id="ARBA00006657"/>
    </source>
</evidence>
<dbReference type="HAMAP" id="MF_01808">
    <property type="entry name" value="Recomb_XerC_XerD"/>
    <property type="match status" value="1"/>
</dbReference>
<dbReference type="PROSITE" id="PS51898">
    <property type="entry name" value="TYR_RECOMBINASE"/>
    <property type="match status" value="1"/>
</dbReference>
<evidence type="ECO:0000256" key="11">
    <source>
        <dbReference type="NCBIfam" id="TIGR02224"/>
    </source>
</evidence>
<evidence type="ECO:0000256" key="1">
    <source>
        <dbReference type="ARBA" id="ARBA00004496"/>
    </source>
</evidence>
<evidence type="ECO:0000259" key="12">
    <source>
        <dbReference type="PROSITE" id="PS51898"/>
    </source>
</evidence>
<dbReference type="InterPro" id="IPR002104">
    <property type="entry name" value="Integrase_catalytic"/>
</dbReference>
<dbReference type="PANTHER" id="PTHR30349">
    <property type="entry name" value="PHAGE INTEGRASE-RELATED"/>
    <property type="match status" value="1"/>
</dbReference>
<dbReference type="GO" id="GO:0051301">
    <property type="term" value="P:cell division"/>
    <property type="evidence" value="ECO:0007669"/>
    <property type="project" value="UniProtKB-UniRule"/>
</dbReference>
<feature type="active site" description="O-(3'-phospho-DNA)-tyrosine intermediate" evidence="10">
    <location>
        <position position="279"/>
    </location>
</feature>
<keyword evidence="8 10" id="KW-0233">DNA recombination</keyword>
<comment type="subunit">
    <text evidence="10">Forms a cyclic heterotetrameric complex composed of two molecules of XerC and two molecules of XerD.</text>
</comment>
<evidence type="ECO:0000256" key="6">
    <source>
        <dbReference type="ARBA" id="ARBA00022908"/>
    </source>
</evidence>
<feature type="active site" evidence="10">
    <location>
        <position position="244"/>
    </location>
</feature>
<dbReference type="PROSITE" id="PS51900">
    <property type="entry name" value="CB"/>
    <property type="match status" value="1"/>
</dbReference>
<evidence type="ECO:0000256" key="7">
    <source>
        <dbReference type="ARBA" id="ARBA00023125"/>
    </source>
</evidence>
<comment type="caution">
    <text evidence="14">The sequence shown here is derived from an EMBL/GenBank/DDBJ whole genome shotgun (WGS) entry which is preliminary data.</text>
</comment>
<keyword evidence="3 10" id="KW-0963">Cytoplasm</keyword>
<accession>A0A8J6HZY0</accession>
<dbReference type="Pfam" id="PF00589">
    <property type="entry name" value="Phage_integrase"/>
    <property type="match status" value="1"/>
</dbReference>
<evidence type="ECO:0000256" key="10">
    <source>
        <dbReference type="HAMAP-Rule" id="MF_01808"/>
    </source>
</evidence>
<dbReference type="NCBIfam" id="NF040815">
    <property type="entry name" value="recomb_XerA_Arch"/>
    <property type="match status" value="1"/>
</dbReference>
<feature type="domain" description="Tyr recombinase" evidence="12">
    <location>
        <begin position="107"/>
        <end position="292"/>
    </location>
</feature>
<evidence type="ECO:0000256" key="8">
    <source>
        <dbReference type="ARBA" id="ARBA00023172"/>
    </source>
</evidence>
<organism evidence="14 15">
    <name type="scientific">Capillibacterium thermochitinicola</name>
    <dbReference type="NCBI Taxonomy" id="2699427"/>
    <lineage>
        <taxon>Bacteria</taxon>
        <taxon>Bacillati</taxon>
        <taxon>Bacillota</taxon>
        <taxon>Capillibacterium</taxon>
    </lineage>
</organism>
<dbReference type="CDD" id="cd00798">
    <property type="entry name" value="INT_XerDC_C"/>
    <property type="match status" value="1"/>
</dbReference>
<keyword evidence="6 10" id="KW-0229">DNA integration</keyword>
<dbReference type="SUPFAM" id="SSF56349">
    <property type="entry name" value="DNA breaking-rejoining enzymes"/>
    <property type="match status" value="1"/>
</dbReference>
<dbReference type="GO" id="GO:0009037">
    <property type="term" value="F:tyrosine-based site-specific recombinase activity"/>
    <property type="evidence" value="ECO:0007669"/>
    <property type="project" value="UniProtKB-UniRule"/>
</dbReference>
<evidence type="ECO:0000256" key="9">
    <source>
        <dbReference type="ARBA" id="ARBA00023306"/>
    </source>
</evidence>
<evidence type="ECO:0000256" key="5">
    <source>
        <dbReference type="ARBA" id="ARBA00022829"/>
    </source>
</evidence>
<dbReference type="PANTHER" id="PTHR30349:SF77">
    <property type="entry name" value="TYROSINE RECOMBINASE XERC"/>
    <property type="match status" value="1"/>
</dbReference>
<dbReference type="InterPro" id="IPR010998">
    <property type="entry name" value="Integrase_recombinase_N"/>
</dbReference>
<dbReference type="InterPro" id="IPR013762">
    <property type="entry name" value="Integrase-like_cat_sf"/>
</dbReference>
<evidence type="ECO:0000313" key="15">
    <source>
        <dbReference type="Proteomes" id="UP000657177"/>
    </source>
</evidence>
<dbReference type="InterPro" id="IPR011931">
    <property type="entry name" value="Recomb_XerC"/>
</dbReference>
<dbReference type="InterPro" id="IPR004107">
    <property type="entry name" value="Integrase_SAM-like_N"/>
</dbReference>
<dbReference type="Proteomes" id="UP000657177">
    <property type="component" value="Unassembled WGS sequence"/>
</dbReference>
<keyword evidence="9 10" id="KW-0131">Cell cycle</keyword>
<dbReference type="NCBIfam" id="TIGR02224">
    <property type="entry name" value="recomb_XerC"/>
    <property type="match status" value="1"/>
</dbReference>
<keyword evidence="4 10" id="KW-0132">Cell division</keyword>
<evidence type="ECO:0000256" key="4">
    <source>
        <dbReference type="ARBA" id="ARBA00022618"/>
    </source>
</evidence>
<gene>
    <name evidence="10 14" type="primary">xerC</name>
    <name evidence="14" type="ORF">G5B42_01445</name>
</gene>
<dbReference type="RefSeq" id="WP_181338811.1">
    <property type="nucleotide sequence ID" value="NZ_JAAKDE010000003.1"/>
</dbReference>
<dbReference type="InterPro" id="IPR011010">
    <property type="entry name" value="DNA_brk_join_enz"/>
</dbReference>
<dbReference type="EMBL" id="JAAKDE010000003">
    <property type="protein sequence ID" value="MBA2132219.1"/>
    <property type="molecule type" value="Genomic_DNA"/>
</dbReference>
<dbReference type="Gene3D" id="1.10.443.10">
    <property type="entry name" value="Intergrase catalytic core"/>
    <property type="match status" value="1"/>
</dbReference>
<feature type="active site" evidence="10">
    <location>
        <position position="146"/>
    </location>
</feature>
<dbReference type="InterPro" id="IPR044068">
    <property type="entry name" value="CB"/>
</dbReference>
<dbReference type="GO" id="GO:0007059">
    <property type="term" value="P:chromosome segregation"/>
    <property type="evidence" value="ECO:0007669"/>
    <property type="project" value="UniProtKB-UniRule"/>
</dbReference>
<keyword evidence="7 10" id="KW-0238">DNA-binding</keyword>
<sequence length="298" mass="33953">MFLENSLNNYLNYIKLKNYSAHTLLNYRIDLVQFVEFMRGKKLSTWAQVGVNEVRAYLAYLSGLGLARTTIARKIASLRSFFKYLTLQGVVDQNPLHNLRTPKCPKKLPEFLYVREINELLRFDDNTPKGLRDRAILEVLYGTGIRVSELTGLNLGDLDLERGCLRVYGKGAKERLTFLGRQGCKALADYLQKGRPFYLAQGATPDERAVFLNKDGTRLSARSVRRLIDAYVRRAALEKKVSPHTLRHSFATHLLEGGADLRTVQELLGHVNISTTQIYTHLSRDQVKKAYNQAHPRA</sequence>
<dbReference type="GO" id="GO:0005737">
    <property type="term" value="C:cytoplasm"/>
    <property type="evidence" value="ECO:0007669"/>
    <property type="project" value="UniProtKB-SubCell"/>
</dbReference>
<dbReference type="Pfam" id="PF02899">
    <property type="entry name" value="Phage_int_SAM_1"/>
    <property type="match status" value="1"/>
</dbReference>
<comment type="similarity">
    <text evidence="2 10">Belongs to the 'phage' integrase family. XerC subfamily.</text>
</comment>
<feature type="active site" evidence="10">
    <location>
        <position position="247"/>
    </location>
</feature>
<dbReference type="GO" id="GO:0003677">
    <property type="term" value="F:DNA binding"/>
    <property type="evidence" value="ECO:0007669"/>
    <property type="project" value="UniProtKB-UniRule"/>
</dbReference>
<keyword evidence="15" id="KW-1185">Reference proteome</keyword>
<reference evidence="14" key="1">
    <citation type="submission" date="2020-06" db="EMBL/GenBank/DDBJ databases">
        <title>Novel chitinolytic bacterium.</title>
        <authorList>
            <person name="Ungkulpasvich U."/>
            <person name="Kosugi A."/>
            <person name="Uke A."/>
        </authorList>
    </citation>
    <scope>NUCLEOTIDE SEQUENCE</scope>
    <source>
        <strain evidence="14">UUS1-1</strain>
    </source>
</reference>
<comment type="subcellular location">
    <subcellularLocation>
        <location evidence="1 10">Cytoplasm</location>
    </subcellularLocation>
</comment>
<dbReference type="GO" id="GO:0006313">
    <property type="term" value="P:DNA transposition"/>
    <property type="evidence" value="ECO:0007669"/>
    <property type="project" value="UniProtKB-UniRule"/>
</dbReference>
<keyword evidence="5 10" id="KW-0159">Chromosome partition</keyword>
<dbReference type="NCBIfam" id="NF001399">
    <property type="entry name" value="PRK00283.1"/>
    <property type="match status" value="1"/>
</dbReference>
<dbReference type="AlphaFoldDB" id="A0A8J6HZY0"/>
<dbReference type="InterPro" id="IPR023009">
    <property type="entry name" value="Tyrosine_recombinase_XerC/XerD"/>
</dbReference>
<comment type="function">
    <text evidence="10">Site-specific tyrosine recombinase, which acts by catalyzing the cutting and rejoining of the recombining DNA molecules. The XerC-XerD complex is essential to convert dimers of the bacterial chromosome into monomers to permit their segregation at cell division. It also contributes to the segregational stability of plasmids.</text>
</comment>
<protein>
    <recommendedName>
        <fullName evidence="10 11">Tyrosine recombinase XerC</fullName>
    </recommendedName>
</protein>